<comment type="catalytic activity">
    <reaction evidence="13 14">
        <text>L-leucine + 2-oxoglutarate = 4-methyl-2-oxopentanoate + L-glutamate</text>
        <dbReference type="Rhea" id="RHEA:18321"/>
        <dbReference type="ChEBI" id="CHEBI:16810"/>
        <dbReference type="ChEBI" id="CHEBI:17865"/>
        <dbReference type="ChEBI" id="CHEBI:29985"/>
        <dbReference type="ChEBI" id="CHEBI:57427"/>
        <dbReference type="EC" id="2.6.1.42"/>
    </reaction>
</comment>
<dbReference type="InterPro" id="IPR043131">
    <property type="entry name" value="BCAT-like_N"/>
</dbReference>
<dbReference type="InterPro" id="IPR001544">
    <property type="entry name" value="Aminotrans_IV"/>
</dbReference>
<dbReference type="NCBIfam" id="NF005146">
    <property type="entry name" value="PRK06606.1"/>
    <property type="match status" value="1"/>
</dbReference>
<evidence type="ECO:0000256" key="3">
    <source>
        <dbReference type="ARBA" id="ARBA00004931"/>
    </source>
</evidence>
<dbReference type="PANTHER" id="PTHR42743:SF11">
    <property type="entry name" value="AMINODEOXYCHORISMATE LYASE"/>
    <property type="match status" value="1"/>
</dbReference>
<keyword evidence="10 14" id="KW-0100">Branched-chain amino acid biosynthesis</keyword>
<dbReference type="KEGG" id="tra:Trad_2576"/>
<comment type="catalytic activity">
    <reaction evidence="12 14">
        <text>L-isoleucine + 2-oxoglutarate = (S)-3-methyl-2-oxopentanoate + L-glutamate</text>
        <dbReference type="Rhea" id="RHEA:24801"/>
        <dbReference type="ChEBI" id="CHEBI:16810"/>
        <dbReference type="ChEBI" id="CHEBI:29985"/>
        <dbReference type="ChEBI" id="CHEBI:35146"/>
        <dbReference type="ChEBI" id="CHEBI:58045"/>
        <dbReference type="EC" id="2.6.1.42"/>
    </reaction>
</comment>
<evidence type="ECO:0000256" key="8">
    <source>
        <dbReference type="ARBA" id="ARBA00022679"/>
    </source>
</evidence>
<gene>
    <name evidence="14" type="primary">ilvE</name>
    <name evidence="15" type="ordered locus">Trad_2576</name>
</gene>
<dbReference type="UniPathway" id="UPA00048">
    <property type="reaction ID" value="UER00073"/>
</dbReference>
<evidence type="ECO:0000256" key="14">
    <source>
        <dbReference type="RuleBase" id="RU364094"/>
    </source>
</evidence>
<dbReference type="GO" id="GO:0009098">
    <property type="term" value="P:L-leucine biosynthetic process"/>
    <property type="evidence" value="ECO:0007669"/>
    <property type="project" value="UniProtKB-UniPathway"/>
</dbReference>
<dbReference type="OrthoDB" id="9804984at2"/>
<dbReference type="EC" id="2.6.1.42" evidence="14"/>
<dbReference type="eggNOG" id="COG0115">
    <property type="taxonomic scope" value="Bacteria"/>
</dbReference>
<dbReference type="HOGENOM" id="CLU_020844_3_1_0"/>
<dbReference type="InterPro" id="IPR033939">
    <property type="entry name" value="BCAT_family"/>
</dbReference>
<dbReference type="AlphaFoldDB" id="D7CTY5"/>
<keyword evidence="8 14" id="KW-0808">Transferase</keyword>
<comment type="cofactor">
    <cofactor evidence="1 14">
        <name>pyridoxal 5'-phosphate</name>
        <dbReference type="ChEBI" id="CHEBI:597326"/>
    </cofactor>
</comment>
<dbReference type="Gene3D" id="3.20.10.10">
    <property type="entry name" value="D-amino Acid Aminotransferase, subunit A, domain 2"/>
    <property type="match status" value="1"/>
</dbReference>
<accession>D7CTY5</accession>
<evidence type="ECO:0000256" key="2">
    <source>
        <dbReference type="ARBA" id="ARBA00004824"/>
    </source>
</evidence>
<evidence type="ECO:0000256" key="9">
    <source>
        <dbReference type="ARBA" id="ARBA00022898"/>
    </source>
</evidence>
<reference evidence="16" key="1">
    <citation type="submission" date="2010-05" db="EMBL/GenBank/DDBJ databases">
        <title>The complete genome of Truepera radiovictris DSM 17093.</title>
        <authorList>
            <consortium name="US DOE Joint Genome Institute (JGI-PGF)"/>
            <person name="Lucas S."/>
            <person name="Copeland A."/>
            <person name="Lapidus A."/>
            <person name="Glavina del Rio T."/>
            <person name="Dalin E."/>
            <person name="Tice H."/>
            <person name="Bruce D."/>
            <person name="Goodwin L."/>
            <person name="Pitluck S."/>
            <person name="Kyrpides N."/>
            <person name="Mavromatis K."/>
            <person name="Ovchinnikova G."/>
            <person name="Munk A.C."/>
            <person name="Detter J.C."/>
            <person name="Han C."/>
            <person name="Tapia R."/>
            <person name="Land M."/>
            <person name="Hauser L."/>
            <person name="Markowitz V."/>
            <person name="Cheng J.-F."/>
            <person name="Hugenholtz P."/>
            <person name="Woyke T."/>
            <person name="Wu D."/>
            <person name="Tindall B."/>
            <person name="Pomrenke H.G."/>
            <person name="Brambilla E."/>
            <person name="Klenk H.-P."/>
            <person name="Eisen J.A."/>
        </authorList>
    </citation>
    <scope>NUCLEOTIDE SEQUENCE [LARGE SCALE GENOMIC DNA]</scope>
    <source>
        <strain evidence="16">DSM 17093 / CIP 108686 / LMG 22925 / RQ-24</strain>
    </source>
</reference>
<dbReference type="Proteomes" id="UP000000379">
    <property type="component" value="Chromosome"/>
</dbReference>
<dbReference type="Gene3D" id="3.30.470.10">
    <property type="match status" value="1"/>
</dbReference>
<dbReference type="NCBIfam" id="TIGR01122">
    <property type="entry name" value="ilvE_I"/>
    <property type="match status" value="1"/>
</dbReference>
<proteinExistence type="inferred from homology"/>
<dbReference type="UniPathway" id="UPA00047">
    <property type="reaction ID" value="UER00058"/>
</dbReference>
<comment type="pathway">
    <text evidence="2 14">Amino-acid biosynthesis; L-isoleucine biosynthesis; L-isoleucine from 2-oxobutanoate: step 4/4.</text>
</comment>
<dbReference type="Pfam" id="PF01063">
    <property type="entry name" value="Aminotran_4"/>
    <property type="match status" value="1"/>
</dbReference>
<evidence type="ECO:0000256" key="4">
    <source>
        <dbReference type="ARBA" id="ARBA00005072"/>
    </source>
</evidence>
<evidence type="ECO:0000256" key="1">
    <source>
        <dbReference type="ARBA" id="ARBA00001933"/>
    </source>
</evidence>
<dbReference type="GO" id="GO:0006532">
    <property type="term" value="P:aspartate biosynthetic process"/>
    <property type="evidence" value="ECO:0007669"/>
    <property type="project" value="TreeGrafter"/>
</dbReference>
<dbReference type="GO" id="GO:0052655">
    <property type="term" value="F:L-valine-2-oxoglutarate transaminase activity"/>
    <property type="evidence" value="ECO:0007669"/>
    <property type="project" value="RHEA"/>
</dbReference>
<evidence type="ECO:0000256" key="7">
    <source>
        <dbReference type="ARBA" id="ARBA00022605"/>
    </source>
</evidence>
<comment type="catalytic activity">
    <reaction evidence="11 14">
        <text>L-valine + 2-oxoglutarate = 3-methyl-2-oxobutanoate + L-glutamate</text>
        <dbReference type="Rhea" id="RHEA:24813"/>
        <dbReference type="ChEBI" id="CHEBI:11851"/>
        <dbReference type="ChEBI" id="CHEBI:16810"/>
        <dbReference type="ChEBI" id="CHEBI:29985"/>
        <dbReference type="ChEBI" id="CHEBI:57762"/>
        <dbReference type="EC" id="2.6.1.42"/>
    </reaction>
</comment>
<sequence>MTVPLTEKSAPASTSALDAGLIWFEGELVPAAEAKVSVLTHALHYGTSVFEGIRAYKTARGPAVFRLPEHSQRLIDSAKIIGMPVPYSADEINHAVLETIRHNGRDACYIRPLLWYGAESLGVNPGRNRVHFMVATLPWGVYLGEEAIREGAKLVTSSWRRSPGDVMPTKSKAGGNYINSVLANQEARGSGFDEALLLDKEGFVAEGSGENIFFLKGGTLYPIAHSVNLRGITRDTVIKIAEWMGTPVVPTMATRDELYTADEVFMVGTAAEVTPVSSIDRRPIGTGKAGEFSLKMRETYLKVVSGEVPEFDHWLSYVNG</sequence>
<dbReference type="InterPro" id="IPR005785">
    <property type="entry name" value="B_amino_transI"/>
</dbReference>
<evidence type="ECO:0000256" key="13">
    <source>
        <dbReference type="ARBA" id="ARBA00049229"/>
    </source>
</evidence>
<dbReference type="CDD" id="cd01557">
    <property type="entry name" value="BCAT_beta_family"/>
    <property type="match status" value="1"/>
</dbReference>
<keyword evidence="6 14" id="KW-0032">Aminotransferase</keyword>
<keyword evidence="9 14" id="KW-0663">Pyridoxal phosphate</keyword>
<reference evidence="15 16" key="2">
    <citation type="journal article" date="2011" name="Stand. Genomic Sci.">
        <title>Complete genome sequence of Truepera radiovictrix type strain (RQ-24).</title>
        <authorList>
            <person name="Ivanova N."/>
            <person name="Rohde C."/>
            <person name="Munk C."/>
            <person name="Nolan M."/>
            <person name="Lucas S."/>
            <person name="Del Rio T.G."/>
            <person name="Tice H."/>
            <person name="Deshpande S."/>
            <person name="Cheng J.F."/>
            <person name="Tapia R."/>
            <person name="Han C."/>
            <person name="Goodwin L."/>
            <person name="Pitluck S."/>
            <person name="Liolios K."/>
            <person name="Mavromatis K."/>
            <person name="Mikhailova N."/>
            <person name="Pati A."/>
            <person name="Chen A."/>
            <person name="Palaniappan K."/>
            <person name="Land M."/>
            <person name="Hauser L."/>
            <person name="Chang Y.J."/>
            <person name="Jeffries C.D."/>
            <person name="Brambilla E."/>
            <person name="Rohde M."/>
            <person name="Goker M."/>
            <person name="Tindall B.J."/>
            <person name="Woyke T."/>
            <person name="Bristow J."/>
            <person name="Eisen J.A."/>
            <person name="Markowitz V."/>
            <person name="Hugenholtz P."/>
            <person name="Kyrpides N.C."/>
            <person name="Klenk H.P."/>
            <person name="Lapidus A."/>
        </authorList>
    </citation>
    <scope>NUCLEOTIDE SEQUENCE [LARGE SCALE GENOMIC DNA]</scope>
    <source>
        <strain evidence="16">DSM 17093 / CIP 108686 / LMG 22925 / RQ-24</strain>
    </source>
</reference>
<evidence type="ECO:0000256" key="5">
    <source>
        <dbReference type="ARBA" id="ARBA00009320"/>
    </source>
</evidence>
<dbReference type="UniPathway" id="UPA00049">
    <property type="reaction ID" value="UER00062"/>
</dbReference>
<name>D7CTY5_TRURR</name>
<dbReference type="FunFam" id="3.20.10.10:FF:000002">
    <property type="entry name" value="D-alanine aminotransferase"/>
    <property type="match status" value="1"/>
</dbReference>
<dbReference type="InterPro" id="IPR043132">
    <property type="entry name" value="BCAT-like_C"/>
</dbReference>
<dbReference type="GO" id="GO:0052654">
    <property type="term" value="F:L-leucine-2-oxoglutarate transaminase activity"/>
    <property type="evidence" value="ECO:0007669"/>
    <property type="project" value="RHEA"/>
</dbReference>
<dbReference type="SUPFAM" id="SSF56752">
    <property type="entry name" value="D-aminoacid aminotransferase-like PLP-dependent enzymes"/>
    <property type="match status" value="1"/>
</dbReference>
<comment type="pathway">
    <text evidence="3 14">Amino-acid biosynthesis; L-valine biosynthesis; L-valine from pyruvate: step 4/4.</text>
</comment>
<comment type="pathway">
    <text evidence="4 14">Amino-acid biosynthesis; L-leucine biosynthesis; L-leucine from 3-methyl-2-oxobutanoate: step 4/4.</text>
</comment>
<dbReference type="STRING" id="649638.Trad_2576"/>
<evidence type="ECO:0000256" key="11">
    <source>
        <dbReference type="ARBA" id="ARBA00048212"/>
    </source>
</evidence>
<keyword evidence="7 14" id="KW-0028">Amino-acid biosynthesis</keyword>
<evidence type="ECO:0000313" key="16">
    <source>
        <dbReference type="Proteomes" id="UP000000379"/>
    </source>
</evidence>
<evidence type="ECO:0000256" key="12">
    <source>
        <dbReference type="ARBA" id="ARBA00048798"/>
    </source>
</evidence>
<dbReference type="GO" id="GO:0005829">
    <property type="term" value="C:cytosol"/>
    <property type="evidence" value="ECO:0007669"/>
    <property type="project" value="TreeGrafter"/>
</dbReference>
<dbReference type="InterPro" id="IPR036038">
    <property type="entry name" value="Aminotransferase-like"/>
</dbReference>
<protein>
    <recommendedName>
        <fullName evidence="14">Branched-chain-amino-acid aminotransferase</fullName>
        <shortName evidence="14">BCAT</shortName>
        <ecNumber evidence="14">2.6.1.42</ecNumber>
    </recommendedName>
</protein>
<dbReference type="EMBL" id="CP002049">
    <property type="protein sequence ID" value="ADI15682.1"/>
    <property type="molecule type" value="Genomic_DNA"/>
</dbReference>
<dbReference type="RefSeq" id="WP_013179043.1">
    <property type="nucleotide sequence ID" value="NC_014221.1"/>
</dbReference>
<dbReference type="InterPro" id="IPR050571">
    <property type="entry name" value="Class-IV_PLP-Dep_Aminotrnsfr"/>
</dbReference>
<organism evidence="15 16">
    <name type="scientific">Truepera radiovictrix (strain DSM 17093 / CIP 108686 / LMG 22925 / RQ-24)</name>
    <dbReference type="NCBI Taxonomy" id="649638"/>
    <lineage>
        <taxon>Bacteria</taxon>
        <taxon>Thermotogati</taxon>
        <taxon>Deinococcota</taxon>
        <taxon>Deinococci</taxon>
        <taxon>Trueperales</taxon>
        <taxon>Trueperaceae</taxon>
        <taxon>Truepera</taxon>
    </lineage>
</organism>
<comment type="function">
    <text evidence="14">Acts on leucine, isoleucine and valine.</text>
</comment>
<dbReference type="GO" id="GO:0052656">
    <property type="term" value="F:L-isoleucine-2-oxoglutarate transaminase activity"/>
    <property type="evidence" value="ECO:0007669"/>
    <property type="project" value="RHEA"/>
</dbReference>
<evidence type="ECO:0000256" key="6">
    <source>
        <dbReference type="ARBA" id="ARBA00022576"/>
    </source>
</evidence>
<keyword evidence="16" id="KW-1185">Reference proteome</keyword>
<dbReference type="PANTHER" id="PTHR42743">
    <property type="entry name" value="AMINO-ACID AMINOTRANSFERASE"/>
    <property type="match status" value="1"/>
</dbReference>
<evidence type="ECO:0000256" key="10">
    <source>
        <dbReference type="ARBA" id="ARBA00023304"/>
    </source>
</evidence>
<comment type="similarity">
    <text evidence="5 14">Belongs to the class-IV pyridoxal-phosphate-dependent aminotransferase family.</text>
</comment>
<dbReference type="GO" id="GO:0009097">
    <property type="term" value="P:isoleucine biosynthetic process"/>
    <property type="evidence" value="ECO:0007669"/>
    <property type="project" value="UniProtKB-UniPathway"/>
</dbReference>
<evidence type="ECO:0000313" key="15">
    <source>
        <dbReference type="EMBL" id="ADI15682.1"/>
    </source>
</evidence>
<dbReference type="GO" id="GO:0009099">
    <property type="term" value="P:L-valine biosynthetic process"/>
    <property type="evidence" value="ECO:0007669"/>
    <property type="project" value="UniProtKB-UniPathway"/>
</dbReference>